<protein>
    <submittedName>
        <fullName evidence="2">Uncharacterized protein</fullName>
    </submittedName>
</protein>
<reference evidence="2 3" key="1">
    <citation type="journal article" date="2018" name="Front. Plant Sci.">
        <title>Red Clover (Trifolium pratense) and Zigzag Clover (T. medium) - A Picture of Genomic Similarities and Differences.</title>
        <authorList>
            <person name="Dluhosova J."/>
            <person name="Istvanek J."/>
            <person name="Nedelnik J."/>
            <person name="Repkova J."/>
        </authorList>
    </citation>
    <scope>NUCLEOTIDE SEQUENCE [LARGE SCALE GENOMIC DNA]</scope>
    <source>
        <strain evidence="3">cv. 10/8</strain>
        <tissue evidence="2">Leaf</tissue>
    </source>
</reference>
<organism evidence="2 3">
    <name type="scientific">Trifolium medium</name>
    <dbReference type="NCBI Taxonomy" id="97028"/>
    <lineage>
        <taxon>Eukaryota</taxon>
        <taxon>Viridiplantae</taxon>
        <taxon>Streptophyta</taxon>
        <taxon>Embryophyta</taxon>
        <taxon>Tracheophyta</taxon>
        <taxon>Spermatophyta</taxon>
        <taxon>Magnoliopsida</taxon>
        <taxon>eudicotyledons</taxon>
        <taxon>Gunneridae</taxon>
        <taxon>Pentapetalae</taxon>
        <taxon>rosids</taxon>
        <taxon>fabids</taxon>
        <taxon>Fabales</taxon>
        <taxon>Fabaceae</taxon>
        <taxon>Papilionoideae</taxon>
        <taxon>50 kb inversion clade</taxon>
        <taxon>NPAAA clade</taxon>
        <taxon>Hologalegina</taxon>
        <taxon>IRL clade</taxon>
        <taxon>Trifolieae</taxon>
        <taxon>Trifolium</taxon>
    </lineage>
</organism>
<dbReference type="EMBL" id="LXQA010304617">
    <property type="protein sequence ID" value="MCI42447.1"/>
    <property type="molecule type" value="Genomic_DNA"/>
</dbReference>
<evidence type="ECO:0000313" key="3">
    <source>
        <dbReference type="Proteomes" id="UP000265520"/>
    </source>
</evidence>
<keyword evidence="3" id="KW-1185">Reference proteome</keyword>
<sequence length="45" mass="4874">GIEPWSSLSSLTSITTGPTNDRLLPIAVAGDRIVIFPTKFNVNHH</sequence>
<dbReference type="Proteomes" id="UP000265520">
    <property type="component" value="Unassembled WGS sequence"/>
</dbReference>
<comment type="caution">
    <text evidence="2">The sequence shown here is derived from an EMBL/GenBank/DDBJ whole genome shotgun (WGS) entry which is preliminary data.</text>
</comment>
<name>A0A392S226_9FABA</name>
<accession>A0A392S226</accession>
<feature type="compositionally biased region" description="Low complexity" evidence="1">
    <location>
        <begin position="1"/>
        <end position="16"/>
    </location>
</feature>
<feature type="non-terminal residue" evidence="2">
    <location>
        <position position="1"/>
    </location>
</feature>
<evidence type="ECO:0000256" key="1">
    <source>
        <dbReference type="SAM" id="MobiDB-lite"/>
    </source>
</evidence>
<evidence type="ECO:0000313" key="2">
    <source>
        <dbReference type="EMBL" id="MCI42447.1"/>
    </source>
</evidence>
<dbReference type="AlphaFoldDB" id="A0A392S226"/>
<proteinExistence type="predicted"/>
<feature type="region of interest" description="Disordered" evidence="1">
    <location>
        <begin position="1"/>
        <end position="20"/>
    </location>
</feature>